<feature type="domain" description="Organic solvent tolerance-like N-terminal" evidence="5">
    <location>
        <begin position="38"/>
        <end position="147"/>
    </location>
</feature>
<dbReference type="Proteomes" id="UP001556653">
    <property type="component" value="Unassembled WGS sequence"/>
</dbReference>
<gene>
    <name evidence="4 6" type="primary">lptA</name>
    <name evidence="6" type="ORF">V6X64_00560</name>
</gene>
<feature type="chain" id="PRO_5044939324" description="Lipopolysaccharide export system protein LptA" evidence="4">
    <location>
        <begin position="22"/>
        <end position="174"/>
    </location>
</feature>
<sequence length="174" mass="18885" precursor="true">MRLRNKLLCHVAWISITAVLAVTHAQTPGSRDRGPVELEADSAEVDDASGRSVYKGDVVLTRGSLRITGDVMRAFVDAHRQLQRVVVEGVPATYRETLPDASSRHAEAPRMEYFTSGPERLILLEGARLWQGDNTVTGETITHYPAEDRTVAEGAGGGDGRVNVRVLPAPEGDQ</sequence>
<comment type="subunit">
    <text evidence="4">Component of the lipopolysaccharide transport and assembly complex.</text>
</comment>
<evidence type="ECO:0000259" key="5">
    <source>
        <dbReference type="Pfam" id="PF03968"/>
    </source>
</evidence>
<evidence type="ECO:0000256" key="1">
    <source>
        <dbReference type="ARBA" id="ARBA00022448"/>
    </source>
</evidence>
<dbReference type="Pfam" id="PF03968">
    <property type="entry name" value="LptD_N"/>
    <property type="match status" value="1"/>
</dbReference>
<comment type="subcellular location">
    <subcellularLocation>
        <location evidence="4">Periplasm</location>
    </subcellularLocation>
</comment>
<keyword evidence="7" id="KW-1185">Reference proteome</keyword>
<comment type="caution">
    <text evidence="6">The sequence shown here is derived from an EMBL/GenBank/DDBJ whole genome shotgun (WGS) entry which is preliminary data.</text>
</comment>
<name>A0ABV3S825_9GAMM</name>
<dbReference type="EMBL" id="JBAKFJ010000001">
    <property type="protein sequence ID" value="MEX0385485.1"/>
    <property type="molecule type" value="Genomic_DNA"/>
</dbReference>
<protein>
    <recommendedName>
        <fullName evidence="4">Lipopolysaccharide export system protein LptA</fullName>
    </recommendedName>
</protein>
<dbReference type="InterPro" id="IPR014340">
    <property type="entry name" value="LptA"/>
</dbReference>
<keyword evidence="1 4" id="KW-0813">Transport</keyword>
<organism evidence="6 7">
    <name type="scientific">Spiribacter onubensis</name>
    <dbReference type="NCBI Taxonomy" id="3122420"/>
    <lineage>
        <taxon>Bacteria</taxon>
        <taxon>Pseudomonadati</taxon>
        <taxon>Pseudomonadota</taxon>
        <taxon>Gammaproteobacteria</taxon>
        <taxon>Chromatiales</taxon>
        <taxon>Ectothiorhodospiraceae</taxon>
        <taxon>Spiribacter</taxon>
    </lineage>
</organism>
<evidence type="ECO:0000256" key="2">
    <source>
        <dbReference type="ARBA" id="ARBA00022729"/>
    </source>
</evidence>
<dbReference type="InterPro" id="IPR052037">
    <property type="entry name" value="LPS_export_LptA"/>
</dbReference>
<evidence type="ECO:0000256" key="4">
    <source>
        <dbReference type="HAMAP-Rule" id="MF_01914"/>
    </source>
</evidence>
<keyword evidence="2 4" id="KW-0732">Signal</keyword>
<keyword evidence="3 4" id="KW-0574">Periplasm</keyword>
<proteinExistence type="inferred from homology"/>
<dbReference type="NCBIfam" id="TIGR03002">
    <property type="entry name" value="outer_YhbN_LptA"/>
    <property type="match status" value="1"/>
</dbReference>
<feature type="signal peptide" evidence="4">
    <location>
        <begin position="1"/>
        <end position="21"/>
    </location>
</feature>
<dbReference type="InterPro" id="IPR005653">
    <property type="entry name" value="OstA-like_N"/>
</dbReference>
<evidence type="ECO:0000256" key="3">
    <source>
        <dbReference type="ARBA" id="ARBA00022764"/>
    </source>
</evidence>
<dbReference type="PANTHER" id="PTHR36504">
    <property type="entry name" value="LIPOPOLYSACCHARIDE EXPORT SYSTEM PROTEIN LPTA"/>
    <property type="match status" value="1"/>
</dbReference>
<reference evidence="6 7" key="1">
    <citation type="submission" date="2024-02" db="EMBL/GenBank/DDBJ databases">
        <title>New especies of Spiribacter isolated from saline water.</title>
        <authorList>
            <person name="Leon M.J."/>
            <person name="De La Haba R."/>
            <person name="Sanchez-Porro C."/>
            <person name="Ventosa A."/>
        </authorList>
    </citation>
    <scope>NUCLEOTIDE SEQUENCE [LARGE SCALE GENOMIC DNA]</scope>
    <source>
        <strain evidence="7">ag22IC4-227</strain>
    </source>
</reference>
<dbReference type="RefSeq" id="WP_367965970.1">
    <property type="nucleotide sequence ID" value="NZ_JBAKFJ010000001.1"/>
</dbReference>
<comment type="function">
    <text evidence="4">Involved in the assembly of lipopolysaccharide (LPS). Required for the translocation of LPS from the inner membrane to the outer membrane. May form a bridge between the inner membrane and the outer membrane, via interactions with LptC and LptD, thereby facilitating LPS transfer across the periplasm.</text>
</comment>
<dbReference type="Gene3D" id="2.60.450.10">
    <property type="entry name" value="Lipopolysaccharide (LPS) transport protein A like domain"/>
    <property type="match status" value="1"/>
</dbReference>
<dbReference type="PANTHER" id="PTHR36504:SF1">
    <property type="entry name" value="LIPOPOLYSACCHARIDE EXPORT SYSTEM PROTEIN LPTA"/>
    <property type="match status" value="1"/>
</dbReference>
<evidence type="ECO:0000313" key="6">
    <source>
        <dbReference type="EMBL" id="MEX0385485.1"/>
    </source>
</evidence>
<comment type="similarity">
    <text evidence="4">Belongs to the LptA family.</text>
</comment>
<evidence type="ECO:0000313" key="7">
    <source>
        <dbReference type="Proteomes" id="UP001556653"/>
    </source>
</evidence>
<accession>A0ABV3S825</accession>
<dbReference type="HAMAP" id="MF_01914">
    <property type="entry name" value="LPS_assembly_LptA"/>
    <property type="match status" value="1"/>
</dbReference>